<dbReference type="EMBL" id="JAANIT010001190">
    <property type="protein sequence ID" value="KAG1541703.1"/>
    <property type="molecule type" value="Genomic_DNA"/>
</dbReference>
<dbReference type="OrthoDB" id="2286618at2759"/>
<comment type="caution">
    <text evidence="1">The sequence shown here is derived from an EMBL/GenBank/DDBJ whole genome shotgun (WGS) entry which is preliminary data.</text>
</comment>
<sequence length="270" mass="30469">MNISGPPILNMDDKRTLDLAGEGVIEELKANTVLEPILISISTSKLIDTIIKSLPSTIVLRKAIRTHIAANINLDIIENAQINFIESSLGNPLLLPQLERTAAVHTTIFLVNTLFLDINDIIGFKWFEVTAYMTSDTKWDGIGFSRKNNKVVTLLVEMSGGLKHYCTDTNNENDINKLIPGAIQCIELTPALTKQKAPIPEYIIRFFDGNLYLESVMMLETGFFIRRMHVKIPIPNTVRLLQKLIYCTPQMLEWREAVARLTRNIDEACE</sequence>
<organism evidence="1 2">
    <name type="scientific">Rhizopus oryzae</name>
    <name type="common">Mucormycosis agent</name>
    <name type="synonym">Rhizopus arrhizus var. delemar</name>
    <dbReference type="NCBI Taxonomy" id="64495"/>
    <lineage>
        <taxon>Eukaryota</taxon>
        <taxon>Fungi</taxon>
        <taxon>Fungi incertae sedis</taxon>
        <taxon>Mucoromycota</taxon>
        <taxon>Mucoromycotina</taxon>
        <taxon>Mucoromycetes</taxon>
        <taxon>Mucorales</taxon>
        <taxon>Mucorineae</taxon>
        <taxon>Rhizopodaceae</taxon>
        <taxon>Rhizopus</taxon>
    </lineage>
</organism>
<dbReference type="Proteomes" id="UP000717996">
    <property type="component" value="Unassembled WGS sequence"/>
</dbReference>
<name>A0A9P6Y808_RHIOR</name>
<protein>
    <submittedName>
        <fullName evidence="1">Uncharacterized protein</fullName>
    </submittedName>
</protein>
<evidence type="ECO:0000313" key="1">
    <source>
        <dbReference type="EMBL" id="KAG1541703.1"/>
    </source>
</evidence>
<reference evidence="1" key="1">
    <citation type="journal article" date="2020" name="Microb. Genom.">
        <title>Genetic diversity of clinical and environmental Mucorales isolates obtained from an investigation of mucormycosis cases among solid organ transplant recipients.</title>
        <authorList>
            <person name="Nguyen M.H."/>
            <person name="Kaul D."/>
            <person name="Muto C."/>
            <person name="Cheng S.J."/>
            <person name="Richter R.A."/>
            <person name="Bruno V.M."/>
            <person name="Liu G."/>
            <person name="Beyhan S."/>
            <person name="Sundermann A.J."/>
            <person name="Mounaud S."/>
            <person name="Pasculle A.W."/>
            <person name="Nierman W.C."/>
            <person name="Driscoll E."/>
            <person name="Cumbie R."/>
            <person name="Clancy C.J."/>
            <person name="Dupont C.L."/>
        </authorList>
    </citation>
    <scope>NUCLEOTIDE SEQUENCE</scope>
    <source>
        <strain evidence="1">GL16</strain>
    </source>
</reference>
<gene>
    <name evidence="1" type="ORF">G6F51_007728</name>
</gene>
<accession>A0A9P6Y808</accession>
<dbReference type="AlphaFoldDB" id="A0A9P6Y808"/>
<proteinExistence type="predicted"/>
<evidence type="ECO:0000313" key="2">
    <source>
        <dbReference type="Proteomes" id="UP000717996"/>
    </source>
</evidence>